<dbReference type="Proteomes" id="UP001295423">
    <property type="component" value="Unassembled WGS sequence"/>
</dbReference>
<accession>A0AAD2CRE6</accession>
<comment type="caution">
    <text evidence="2">The sequence shown here is derived from an EMBL/GenBank/DDBJ whole genome shotgun (WGS) entry which is preliminary data.</text>
</comment>
<evidence type="ECO:0000313" key="3">
    <source>
        <dbReference type="Proteomes" id="UP001295423"/>
    </source>
</evidence>
<organism evidence="2 3">
    <name type="scientific">Cylindrotheca closterium</name>
    <dbReference type="NCBI Taxonomy" id="2856"/>
    <lineage>
        <taxon>Eukaryota</taxon>
        <taxon>Sar</taxon>
        <taxon>Stramenopiles</taxon>
        <taxon>Ochrophyta</taxon>
        <taxon>Bacillariophyta</taxon>
        <taxon>Bacillariophyceae</taxon>
        <taxon>Bacillariophycidae</taxon>
        <taxon>Bacillariales</taxon>
        <taxon>Bacillariaceae</taxon>
        <taxon>Cylindrotheca</taxon>
    </lineage>
</organism>
<sequence>MKTTPMMALLTIGVSSAFNASIQRKTTSHFQRNAMKNDENGHDVVPVTSAFRDIDIDIDRVKECTEHFGKCSVKEMRQLKNDLHDKRIQNVVFGESGAPEAIFEEKIFEDELDLQLSLLENEVPKSYLFPEVEEEMDDLPHLKDGTVAASLKKSVEKEKNILLFEELAEEGVLESLAICGFLGLVAFAPQVIFH</sequence>
<keyword evidence="1" id="KW-0732">Signal</keyword>
<keyword evidence="3" id="KW-1185">Reference proteome</keyword>
<dbReference type="AlphaFoldDB" id="A0AAD2CRE6"/>
<feature type="signal peptide" evidence="1">
    <location>
        <begin position="1"/>
        <end position="17"/>
    </location>
</feature>
<proteinExistence type="predicted"/>
<evidence type="ECO:0000256" key="1">
    <source>
        <dbReference type="SAM" id="SignalP"/>
    </source>
</evidence>
<feature type="chain" id="PRO_5041949715" evidence="1">
    <location>
        <begin position="18"/>
        <end position="194"/>
    </location>
</feature>
<dbReference type="EMBL" id="CAKOGP040000335">
    <property type="protein sequence ID" value="CAJ1934318.1"/>
    <property type="molecule type" value="Genomic_DNA"/>
</dbReference>
<name>A0AAD2CRE6_9STRA</name>
<evidence type="ECO:0000313" key="2">
    <source>
        <dbReference type="EMBL" id="CAJ1934318.1"/>
    </source>
</evidence>
<reference evidence="2" key="1">
    <citation type="submission" date="2023-08" db="EMBL/GenBank/DDBJ databases">
        <authorList>
            <person name="Audoor S."/>
            <person name="Bilcke G."/>
        </authorList>
    </citation>
    <scope>NUCLEOTIDE SEQUENCE</scope>
</reference>
<gene>
    <name evidence="2" type="ORF">CYCCA115_LOCUS3696</name>
</gene>
<protein>
    <submittedName>
        <fullName evidence="2">Uncharacterized protein</fullName>
    </submittedName>
</protein>